<organism evidence="2 3">
    <name type="scientific">Sphingomonas tagetis</name>
    <dbReference type="NCBI Taxonomy" id="2949092"/>
    <lineage>
        <taxon>Bacteria</taxon>
        <taxon>Pseudomonadati</taxon>
        <taxon>Pseudomonadota</taxon>
        <taxon>Alphaproteobacteria</taxon>
        <taxon>Sphingomonadales</taxon>
        <taxon>Sphingomonadaceae</taxon>
        <taxon>Sphingomonas</taxon>
    </lineage>
</organism>
<feature type="transmembrane region" description="Helical" evidence="1">
    <location>
        <begin position="28"/>
        <end position="46"/>
    </location>
</feature>
<keyword evidence="1" id="KW-0472">Membrane</keyword>
<reference evidence="2" key="1">
    <citation type="submission" date="2022-05" db="EMBL/GenBank/DDBJ databases">
        <title>Sphingomonas sp. strain MG17 Genome sequencing and assembly.</title>
        <authorList>
            <person name="Kim I."/>
        </authorList>
    </citation>
    <scope>NUCLEOTIDE SEQUENCE</scope>
    <source>
        <strain evidence="2">MG17</strain>
    </source>
</reference>
<comment type="caution">
    <text evidence="2">The sequence shown here is derived from an EMBL/GenBank/DDBJ whole genome shotgun (WGS) entry which is preliminary data.</text>
</comment>
<keyword evidence="1" id="KW-1133">Transmembrane helix</keyword>
<dbReference type="Proteomes" id="UP001139451">
    <property type="component" value="Unassembled WGS sequence"/>
</dbReference>
<gene>
    <name evidence="2" type="ORF">M9978_19790</name>
</gene>
<sequence>MKVLKFLSPLRAVRDLRGFLKLRHRYELGFMLAAFFVTVLIVAALFKDSYFEKQYKREIIFVQNWRADRTLNEIIAQQKIDEAKRLKREAEFKKKADERQRQWKKIDDGLKEWGI</sequence>
<keyword evidence="1" id="KW-0812">Transmembrane</keyword>
<accession>A0A9X2HU39</accession>
<evidence type="ECO:0000313" key="2">
    <source>
        <dbReference type="EMBL" id="MCP3732665.1"/>
    </source>
</evidence>
<dbReference type="EMBL" id="JAMLDX010000021">
    <property type="protein sequence ID" value="MCP3732665.1"/>
    <property type="molecule type" value="Genomic_DNA"/>
</dbReference>
<evidence type="ECO:0000256" key="1">
    <source>
        <dbReference type="SAM" id="Phobius"/>
    </source>
</evidence>
<dbReference type="AlphaFoldDB" id="A0A9X2HU39"/>
<keyword evidence="3" id="KW-1185">Reference proteome</keyword>
<name>A0A9X2HU39_9SPHN</name>
<proteinExistence type="predicted"/>
<protein>
    <submittedName>
        <fullName evidence="2">Uncharacterized protein</fullName>
    </submittedName>
</protein>
<evidence type="ECO:0000313" key="3">
    <source>
        <dbReference type="Proteomes" id="UP001139451"/>
    </source>
</evidence>